<dbReference type="InterPro" id="IPR051164">
    <property type="entry name" value="NmrA-like_oxidored"/>
</dbReference>
<protein>
    <recommendedName>
        <fullName evidence="3">NmrA-like domain-containing protein</fullName>
    </recommendedName>
</protein>
<reference evidence="4" key="1">
    <citation type="journal article" date="2021" name="Nat. Commun.">
        <title>Genetic determinants of endophytism in the Arabidopsis root mycobiome.</title>
        <authorList>
            <person name="Mesny F."/>
            <person name="Miyauchi S."/>
            <person name="Thiergart T."/>
            <person name="Pickel B."/>
            <person name="Atanasova L."/>
            <person name="Karlsson M."/>
            <person name="Huettel B."/>
            <person name="Barry K.W."/>
            <person name="Haridas S."/>
            <person name="Chen C."/>
            <person name="Bauer D."/>
            <person name="Andreopoulos W."/>
            <person name="Pangilinan J."/>
            <person name="LaButti K."/>
            <person name="Riley R."/>
            <person name="Lipzen A."/>
            <person name="Clum A."/>
            <person name="Drula E."/>
            <person name="Henrissat B."/>
            <person name="Kohler A."/>
            <person name="Grigoriev I.V."/>
            <person name="Martin F.M."/>
            <person name="Hacquard S."/>
        </authorList>
    </citation>
    <scope>NUCLEOTIDE SEQUENCE</scope>
    <source>
        <strain evidence="4">MPI-CAGE-AT-0023</strain>
    </source>
</reference>
<gene>
    <name evidence="4" type="ORF">BKA55DRAFT_665532</name>
</gene>
<accession>A0A9P9K5A0</accession>
<dbReference type="GO" id="GO:0005634">
    <property type="term" value="C:nucleus"/>
    <property type="evidence" value="ECO:0007669"/>
    <property type="project" value="TreeGrafter"/>
</dbReference>
<dbReference type="Gene3D" id="3.40.50.720">
    <property type="entry name" value="NAD(P)-binding Rossmann-like Domain"/>
    <property type="match status" value="1"/>
</dbReference>
<dbReference type="SUPFAM" id="SSF51735">
    <property type="entry name" value="NAD(P)-binding Rossmann-fold domains"/>
    <property type="match status" value="1"/>
</dbReference>
<comment type="caution">
    <text evidence="4">The sequence shown here is derived from an EMBL/GenBank/DDBJ whole genome shotgun (WGS) entry which is preliminary data.</text>
</comment>
<keyword evidence="5" id="KW-1185">Reference proteome</keyword>
<dbReference type="OrthoDB" id="9997102at2759"/>
<dbReference type="PANTHER" id="PTHR42748">
    <property type="entry name" value="NITROGEN METABOLITE REPRESSION PROTEIN NMRA FAMILY MEMBER"/>
    <property type="match status" value="1"/>
</dbReference>
<dbReference type="Pfam" id="PF05368">
    <property type="entry name" value="NmrA"/>
    <property type="match status" value="1"/>
</dbReference>
<dbReference type="InterPro" id="IPR036291">
    <property type="entry name" value="NAD(P)-bd_dom_sf"/>
</dbReference>
<evidence type="ECO:0000256" key="2">
    <source>
        <dbReference type="ARBA" id="ARBA00022857"/>
    </source>
</evidence>
<evidence type="ECO:0000256" key="1">
    <source>
        <dbReference type="ARBA" id="ARBA00006328"/>
    </source>
</evidence>
<dbReference type="AlphaFoldDB" id="A0A9P9K5A0"/>
<sequence length="337" mass="37595">MTRAILVVGATGNQGGAVIDNLLQSEASFTILAVTRDPGSSAAQRLAHKSSEVKLICGDLDDPFALFKNTKAIVSEPVWGVYFVQNPLASKQTPEQEVKQARKFIDECIHHKVRFFVYGSVDRGGDQSFNNRTPVPHFASKYDIEHYLVEKAPLANMDWTFLRPTGFMDNYKPGFQAKIFLTCWKIAIKDKPLQLIAASDIGYFAAQAFMAPERYKAQAISLAGDELTFNQASKIFEKTTGQGIPLTFEIFASLVLFFLKGIGLMFKWMQDEGFNANVQELRSSHPHLVKFETYLETQSGYVSRKQGNIADHINTISFGNLSKNFQDAITVTRSIGI</sequence>
<feature type="domain" description="NmrA-like" evidence="3">
    <location>
        <begin position="2"/>
        <end position="244"/>
    </location>
</feature>
<evidence type="ECO:0000259" key="3">
    <source>
        <dbReference type="Pfam" id="PF05368"/>
    </source>
</evidence>
<proteinExistence type="inferred from homology"/>
<dbReference type="Gene3D" id="3.90.25.10">
    <property type="entry name" value="UDP-galactose 4-epimerase, domain 1"/>
    <property type="match status" value="1"/>
</dbReference>
<evidence type="ECO:0000313" key="5">
    <source>
        <dbReference type="Proteomes" id="UP000720189"/>
    </source>
</evidence>
<organism evidence="4 5">
    <name type="scientific">Fusarium redolens</name>
    <dbReference type="NCBI Taxonomy" id="48865"/>
    <lineage>
        <taxon>Eukaryota</taxon>
        <taxon>Fungi</taxon>
        <taxon>Dikarya</taxon>
        <taxon>Ascomycota</taxon>
        <taxon>Pezizomycotina</taxon>
        <taxon>Sordariomycetes</taxon>
        <taxon>Hypocreomycetidae</taxon>
        <taxon>Hypocreales</taxon>
        <taxon>Nectriaceae</taxon>
        <taxon>Fusarium</taxon>
        <taxon>Fusarium redolens species complex</taxon>
    </lineage>
</organism>
<dbReference type="RefSeq" id="XP_046046188.1">
    <property type="nucleotide sequence ID" value="XM_046197750.1"/>
</dbReference>
<evidence type="ECO:0000313" key="4">
    <source>
        <dbReference type="EMBL" id="KAH7240674.1"/>
    </source>
</evidence>
<dbReference type="EMBL" id="JAGMUX010000013">
    <property type="protein sequence ID" value="KAH7240674.1"/>
    <property type="molecule type" value="Genomic_DNA"/>
</dbReference>
<dbReference type="GeneID" id="70227704"/>
<keyword evidence="2" id="KW-0521">NADP</keyword>
<dbReference type="PANTHER" id="PTHR42748:SF7">
    <property type="entry name" value="NMRA LIKE REDOX SENSOR 1-RELATED"/>
    <property type="match status" value="1"/>
</dbReference>
<comment type="similarity">
    <text evidence="1">Belongs to the NmrA-type oxidoreductase family.</text>
</comment>
<dbReference type="Proteomes" id="UP000720189">
    <property type="component" value="Unassembled WGS sequence"/>
</dbReference>
<dbReference type="InterPro" id="IPR008030">
    <property type="entry name" value="NmrA-like"/>
</dbReference>
<name>A0A9P9K5A0_FUSRE</name>